<name>A0AAD5SQ13_9FUNG</name>
<dbReference type="SUPFAM" id="SSF52047">
    <property type="entry name" value="RNI-like"/>
    <property type="match status" value="1"/>
</dbReference>
<organism evidence="1 2">
    <name type="scientific">Rhizophlyctis rosea</name>
    <dbReference type="NCBI Taxonomy" id="64517"/>
    <lineage>
        <taxon>Eukaryota</taxon>
        <taxon>Fungi</taxon>
        <taxon>Fungi incertae sedis</taxon>
        <taxon>Chytridiomycota</taxon>
        <taxon>Chytridiomycota incertae sedis</taxon>
        <taxon>Chytridiomycetes</taxon>
        <taxon>Rhizophlyctidales</taxon>
        <taxon>Rhizophlyctidaceae</taxon>
        <taxon>Rhizophlyctis</taxon>
    </lineage>
</organism>
<dbReference type="Gene3D" id="3.80.10.10">
    <property type="entry name" value="Ribonuclease Inhibitor"/>
    <property type="match status" value="1"/>
</dbReference>
<keyword evidence="2" id="KW-1185">Reference proteome</keyword>
<sequence length="386" mass="42322">MSPTPEGHPTIQPNRGRCTCTSPLPLASFVTLPDTYTKATQTRIAGEGLVVNVDLQTFPADRASLSAFMTCTLKALTSRLPTNPPPNVSVVPWEVELLNPLPDTDVVKQKLASMLASLQPRVIGITSPPSDIFPLLPKSTVALRLTSVRESLNFTDVSSHLPYLARLDIDGPPPKLDGSDSASISSESASSETFSSLSCLSNTLHELRIGQWYPVDSYTSLLPTLSALRKLKILHIHGLYQGDQTAEQLADLIAALPDLTELHGLGHVDKSFWDELRKVGGAKQLLELTLEWENVDREVILAALEGIVQSAPNLVELKLRIWEEGEAASGMGEVLEILKGFRERAQTKLRVVRVQGVPLRIFDIPKWADFNLSHDGFRASYQPLEL</sequence>
<comment type="caution">
    <text evidence="1">The sequence shown here is derived from an EMBL/GenBank/DDBJ whole genome shotgun (WGS) entry which is preliminary data.</text>
</comment>
<evidence type="ECO:0000313" key="1">
    <source>
        <dbReference type="EMBL" id="KAJ3055998.1"/>
    </source>
</evidence>
<reference evidence="1" key="1">
    <citation type="submission" date="2020-05" db="EMBL/GenBank/DDBJ databases">
        <title>Phylogenomic resolution of chytrid fungi.</title>
        <authorList>
            <person name="Stajich J.E."/>
            <person name="Amses K."/>
            <person name="Simmons R."/>
            <person name="Seto K."/>
            <person name="Myers J."/>
            <person name="Bonds A."/>
            <person name="Quandt C.A."/>
            <person name="Barry K."/>
            <person name="Liu P."/>
            <person name="Grigoriev I."/>
            <person name="Longcore J.E."/>
            <person name="James T.Y."/>
        </authorList>
    </citation>
    <scope>NUCLEOTIDE SEQUENCE</scope>
    <source>
        <strain evidence="1">JEL0318</strain>
    </source>
</reference>
<proteinExistence type="predicted"/>
<evidence type="ECO:0000313" key="2">
    <source>
        <dbReference type="Proteomes" id="UP001212841"/>
    </source>
</evidence>
<gene>
    <name evidence="1" type="ORF">HK097_008487</name>
</gene>
<dbReference type="EMBL" id="JADGJD010000050">
    <property type="protein sequence ID" value="KAJ3055998.1"/>
    <property type="molecule type" value="Genomic_DNA"/>
</dbReference>
<protein>
    <submittedName>
        <fullName evidence="1">Uncharacterized protein</fullName>
    </submittedName>
</protein>
<accession>A0AAD5SQ13</accession>
<dbReference type="AlphaFoldDB" id="A0AAD5SQ13"/>
<dbReference type="Proteomes" id="UP001212841">
    <property type="component" value="Unassembled WGS sequence"/>
</dbReference>
<dbReference type="InterPro" id="IPR032675">
    <property type="entry name" value="LRR_dom_sf"/>
</dbReference>